<reference evidence="9" key="1">
    <citation type="submission" date="2013-07" db="EMBL/GenBank/DDBJ databases">
        <authorList>
            <person name="Geib S."/>
        </authorList>
    </citation>
    <scope>NUCLEOTIDE SEQUENCE</scope>
</reference>
<evidence type="ECO:0000313" key="9">
    <source>
        <dbReference type="EMBL" id="JAC04507.1"/>
    </source>
</evidence>
<keyword evidence="3 8" id="KW-0328">Glycosyltransferase</keyword>
<proteinExistence type="evidence at transcript level"/>
<dbReference type="OrthoDB" id="2526284at2759"/>
<evidence type="ECO:0000256" key="5">
    <source>
        <dbReference type="ARBA" id="ARBA00022692"/>
    </source>
</evidence>
<sequence>MSARPNQRATLCVIGLFVVFYLLYCKIGRHSFDSKLREDLGALQKTFNYMKPSWSYNNTWRQIGSKANHLIYSAYFDDRLDVLETIINHKTRVPIGSLRIFAILPRPFNDAVTCTIRFENFIDEKVPIGRVQPMNEDHGFKYAPYSIRCPLYVNRNNSNMSLPQSVAISYASNRLSQLSPTFVPISYPRDIEQLFAISRPVLSVCVGPLQQNYTDALRIAEFVEMYRILGARHFYFYHLSSSEDVLRLLEHYQREGIADVLQWNVPTELLNDVHYAAIMAQINDCVYRAMTVDNYRYAAIVDLDEVLIPLKHNSLAQYMHQCDEGRTSAYVFRNVFFYKLDSNDSFSMPAHTRNRFSYTQMKVRRTLEIMPAHQRSKCIVNTHSIIEMGNHFVWRAVPGYTEMTVPQSVGLLFHYRDKCVNCKAQLMVDYTARRFGSLIWDRVDETCGQVFTQSGICTM</sequence>
<evidence type="ECO:0000256" key="2">
    <source>
        <dbReference type="ARBA" id="ARBA00007647"/>
    </source>
</evidence>
<keyword evidence="4 8" id="KW-0808">Transferase</keyword>
<dbReference type="AlphaFoldDB" id="W8C9L7"/>
<keyword evidence="6" id="KW-1133">Transmembrane helix</keyword>
<comment type="subcellular location">
    <subcellularLocation>
        <location evidence="1">Membrane</location>
        <topology evidence="1">Single-pass membrane protein</topology>
    </subcellularLocation>
</comment>
<dbReference type="InterPro" id="IPR008166">
    <property type="entry name" value="Glyco_transf_92"/>
</dbReference>
<evidence type="ECO:0000256" key="8">
    <source>
        <dbReference type="RuleBase" id="RU366017"/>
    </source>
</evidence>
<evidence type="ECO:0000256" key="6">
    <source>
        <dbReference type="ARBA" id="ARBA00022989"/>
    </source>
</evidence>
<dbReference type="GO" id="GO:0016020">
    <property type="term" value="C:membrane"/>
    <property type="evidence" value="ECO:0007669"/>
    <property type="project" value="UniProtKB-SubCell"/>
</dbReference>
<dbReference type="GO" id="GO:0005737">
    <property type="term" value="C:cytoplasm"/>
    <property type="evidence" value="ECO:0007669"/>
    <property type="project" value="TreeGrafter"/>
</dbReference>
<organism evidence="9">
    <name type="scientific">Ceratitis capitata</name>
    <name type="common">Mediterranean fruit fly</name>
    <name type="synonym">Tephritis capitata</name>
    <dbReference type="NCBI Taxonomy" id="7213"/>
    <lineage>
        <taxon>Eukaryota</taxon>
        <taxon>Metazoa</taxon>
        <taxon>Ecdysozoa</taxon>
        <taxon>Arthropoda</taxon>
        <taxon>Hexapoda</taxon>
        <taxon>Insecta</taxon>
        <taxon>Pterygota</taxon>
        <taxon>Neoptera</taxon>
        <taxon>Endopterygota</taxon>
        <taxon>Diptera</taxon>
        <taxon>Brachycera</taxon>
        <taxon>Muscomorpha</taxon>
        <taxon>Tephritoidea</taxon>
        <taxon>Tephritidae</taxon>
        <taxon>Ceratitis</taxon>
        <taxon>Ceratitis</taxon>
    </lineage>
</organism>
<evidence type="ECO:0000256" key="3">
    <source>
        <dbReference type="ARBA" id="ARBA00022676"/>
    </source>
</evidence>
<accession>W8C9L7</accession>
<protein>
    <recommendedName>
        <fullName evidence="8">Glycosyltransferase family 92 protein</fullName>
        <ecNumber evidence="8">2.4.1.-</ecNumber>
    </recommendedName>
</protein>
<name>W8C9L7_CERCA</name>
<evidence type="ECO:0000256" key="1">
    <source>
        <dbReference type="ARBA" id="ARBA00004167"/>
    </source>
</evidence>
<evidence type="ECO:0000256" key="7">
    <source>
        <dbReference type="ARBA" id="ARBA00023136"/>
    </source>
</evidence>
<dbReference type="PANTHER" id="PTHR21461:SF1">
    <property type="entry name" value="GLYCOSYLTRANSFERASE FAMILY 92 PROTEIN"/>
    <property type="match status" value="1"/>
</dbReference>
<dbReference type="PANTHER" id="PTHR21461">
    <property type="entry name" value="GLYCOSYLTRANSFERASE FAMILY 92 PROTEIN"/>
    <property type="match status" value="1"/>
</dbReference>
<reference evidence="9" key="2">
    <citation type="journal article" date="2014" name="BMC Genomics">
        <title>A genomic perspective to assessing quality of mass-reared SIT flies used in Mediterranean fruit fly (Ceratitis capitata) eradication in California.</title>
        <authorList>
            <person name="Calla B."/>
            <person name="Hall B."/>
            <person name="Hou S."/>
            <person name="Geib S.M."/>
        </authorList>
    </citation>
    <scope>NUCLEOTIDE SEQUENCE</scope>
</reference>
<evidence type="ECO:0000256" key="4">
    <source>
        <dbReference type="ARBA" id="ARBA00022679"/>
    </source>
</evidence>
<keyword evidence="7" id="KW-0472">Membrane</keyword>
<comment type="similarity">
    <text evidence="2 8">Belongs to the glycosyltransferase 92 family.</text>
</comment>
<dbReference type="Pfam" id="PF01697">
    <property type="entry name" value="Glyco_transf_92"/>
    <property type="match status" value="1"/>
</dbReference>
<dbReference type="EMBL" id="GAMC01002049">
    <property type="protein sequence ID" value="JAC04507.1"/>
    <property type="molecule type" value="mRNA"/>
</dbReference>
<dbReference type="GO" id="GO:0016757">
    <property type="term" value="F:glycosyltransferase activity"/>
    <property type="evidence" value="ECO:0007669"/>
    <property type="project" value="UniProtKB-UniRule"/>
</dbReference>
<keyword evidence="5" id="KW-0812">Transmembrane</keyword>
<dbReference type="EC" id="2.4.1.-" evidence="8"/>